<reference evidence="3 4" key="1">
    <citation type="submission" date="2014-03" db="EMBL/GenBank/DDBJ databases">
        <authorList>
            <person name="Sibley D."/>
            <person name="Venepally P."/>
            <person name="Karamycheva S."/>
            <person name="Hadjithomas M."/>
            <person name="Khan A."/>
            <person name="Brunk B."/>
            <person name="Roos D."/>
            <person name="Caler E."/>
            <person name="Lorenzi H."/>
        </authorList>
    </citation>
    <scope>NUCLEOTIDE SEQUENCE [LARGE SCALE GENOMIC DNA]</scope>
    <source>
        <strain evidence="4">p89</strain>
    </source>
</reference>
<evidence type="ECO:0000313" key="3">
    <source>
        <dbReference type="EMBL" id="KFG40810.1"/>
    </source>
</evidence>
<evidence type="ECO:0000256" key="1">
    <source>
        <dbReference type="SAM" id="MobiDB-lite"/>
    </source>
</evidence>
<keyword evidence="2" id="KW-0472">Membrane</keyword>
<gene>
    <name evidence="3" type="ORF">TGP89_310250</name>
</gene>
<feature type="compositionally biased region" description="Gly residues" evidence="1">
    <location>
        <begin position="498"/>
        <end position="515"/>
    </location>
</feature>
<dbReference type="OrthoDB" id="409799at2759"/>
<sequence>MPAAGVVFLGASKNGWGGDRDGRGEGKGNGQGERRGDGRGGERLGEHTRLLESRAAPFPSNRSEANKERGERRRKHPGQLVRYSDEVISSWQVFTLLSGTVFTSRRLWSAVLLYWILALMICLLILHLESEASHLQYTSFKALVDYLSTLIGFLLGMYVSNSLSRWWALRMHIDHLWGCVDDLCMLACSHVIGDEENVEISTGLLLPSVPASLAIPGRQHSGSPEELQARAVECRDSCETTGFEKVGEAETGGGRVKVGDHEDRERQRSADSFSREQSRHTATGEDRAATTGGEQQKHQAKRQDPSLLALHLEEDEERQLLTKPNVLRLILRLGMVAMNLTFDAAERDNGDLTYLENSGLLDAQEIRLLQPAPSKAQVVWVWLSQLGSLLAKRGRLLFAANTTRKWHEICARGRGEVAACWAYVETQLPFSYVHLLSLLVHINNLFLSILTGVGAAACVSQLAEAYEARATWFAPPGPLIGGPPVLATSVATSPTGQTGAGISGRGQTRGGGEGAGRLMPMQRTAVWEVTQMLLMHLMLLLVIPIFYHGMINLAQTIGHPFGYKSVAFPKDLYVHRMEAECSSFFTVGQAGPPLFHAESYASSAVCSPSSAARSPAPRRASFWSSLGNFLAGRGGARTTVDGEVDAAGDLEGR</sequence>
<evidence type="ECO:0000313" key="4">
    <source>
        <dbReference type="Proteomes" id="UP000028828"/>
    </source>
</evidence>
<accession>A0A086K8U2</accession>
<proteinExistence type="predicted"/>
<feature type="region of interest" description="Disordered" evidence="1">
    <location>
        <begin position="494"/>
        <end position="515"/>
    </location>
</feature>
<feature type="transmembrane region" description="Helical" evidence="2">
    <location>
        <begin position="525"/>
        <end position="547"/>
    </location>
</feature>
<dbReference type="EMBL" id="AEYI02001160">
    <property type="protein sequence ID" value="KFG40810.1"/>
    <property type="molecule type" value="Genomic_DNA"/>
</dbReference>
<name>A0A086K8U2_TOXGO</name>
<dbReference type="VEuPathDB" id="ToxoDB:TGP89_310250"/>
<protein>
    <submittedName>
        <fullName evidence="3">Bestrophin</fullName>
    </submittedName>
</protein>
<dbReference type="GO" id="GO:0005254">
    <property type="term" value="F:chloride channel activity"/>
    <property type="evidence" value="ECO:0007669"/>
    <property type="project" value="InterPro"/>
</dbReference>
<comment type="caution">
    <text evidence="3">The sequence shown here is derived from an EMBL/GenBank/DDBJ whole genome shotgun (WGS) entry which is preliminary data.</text>
</comment>
<feature type="compositionally biased region" description="Basic and acidic residues" evidence="1">
    <location>
        <begin position="257"/>
        <end position="288"/>
    </location>
</feature>
<evidence type="ECO:0000256" key="2">
    <source>
        <dbReference type="SAM" id="Phobius"/>
    </source>
</evidence>
<dbReference type="Proteomes" id="UP000028828">
    <property type="component" value="Unassembled WGS sequence"/>
</dbReference>
<keyword evidence="2" id="KW-0812">Transmembrane</keyword>
<keyword evidence="2" id="KW-1133">Transmembrane helix</keyword>
<organism evidence="3 4">
    <name type="scientific">Toxoplasma gondii p89</name>
    <dbReference type="NCBI Taxonomy" id="943119"/>
    <lineage>
        <taxon>Eukaryota</taxon>
        <taxon>Sar</taxon>
        <taxon>Alveolata</taxon>
        <taxon>Apicomplexa</taxon>
        <taxon>Conoidasida</taxon>
        <taxon>Coccidia</taxon>
        <taxon>Eucoccidiorida</taxon>
        <taxon>Eimeriorina</taxon>
        <taxon>Sarcocystidae</taxon>
        <taxon>Toxoplasma</taxon>
    </lineage>
</organism>
<feature type="region of interest" description="Disordered" evidence="1">
    <location>
        <begin position="9"/>
        <end position="77"/>
    </location>
</feature>
<dbReference type="AlphaFoldDB" id="A0A086K8U2"/>
<feature type="transmembrane region" description="Helical" evidence="2">
    <location>
        <begin position="146"/>
        <end position="163"/>
    </location>
</feature>
<feature type="compositionally biased region" description="Basic and acidic residues" evidence="1">
    <location>
        <begin position="18"/>
        <end position="52"/>
    </location>
</feature>
<feature type="region of interest" description="Disordered" evidence="1">
    <location>
        <begin position="245"/>
        <end position="303"/>
    </location>
</feature>
<feature type="transmembrane region" description="Helical" evidence="2">
    <location>
        <begin position="107"/>
        <end position="126"/>
    </location>
</feature>